<keyword evidence="9 12" id="KW-0012">Acyltransferase</keyword>
<dbReference type="Gene3D" id="3.40.47.10">
    <property type="match status" value="2"/>
</dbReference>
<dbReference type="NCBIfam" id="NF006829">
    <property type="entry name" value="PRK09352.1"/>
    <property type="match status" value="1"/>
</dbReference>
<dbReference type="GO" id="GO:0033818">
    <property type="term" value="F:beta-ketoacyl-acyl-carrier-protein synthase III activity"/>
    <property type="evidence" value="ECO:0007669"/>
    <property type="project" value="UniProtKB-EC"/>
</dbReference>
<dbReference type="InterPro" id="IPR004655">
    <property type="entry name" value="FabH"/>
</dbReference>
<dbReference type="SUPFAM" id="SSF53901">
    <property type="entry name" value="Thiolase-like"/>
    <property type="match status" value="1"/>
</dbReference>
<evidence type="ECO:0000256" key="4">
    <source>
        <dbReference type="ARBA" id="ARBA00022516"/>
    </source>
</evidence>
<dbReference type="PANTHER" id="PTHR34069:SF2">
    <property type="entry name" value="BETA-KETOACYL-[ACYL-CARRIER-PROTEIN] SYNTHASE III"/>
    <property type="match status" value="1"/>
</dbReference>
<dbReference type="InterPro" id="IPR016039">
    <property type="entry name" value="Thiolase-like"/>
</dbReference>
<keyword evidence="5 12" id="KW-0808">Transferase</keyword>
<name>A0A7K0DVE6_9NOCA</name>
<comment type="caution">
    <text evidence="12">The sequence shown here is derived from an EMBL/GenBank/DDBJ whole genome shotgun (WGS) entry which is preliminary data.</text>
</comment>
<accession>A0A7K0DVE6</accession>
<dbReference type="GO" id="GO:0006633">
    <property type="term" value="P:fatty acid biosynthetic process"/>
    <property type="evidence" value="ECO:0007669"/>
    <property type="project" value="UniProtKB-KW"/>
</dbReference>
<sequence length="333" mass="35048">MPELAGISMIGSYRPERVVTTEELASDLGVDEEWIITRTGIRERRFANSRETVTYMATAAAHSALKAVDMDAREIDVVILTTSTFLAQTPAGAAIVAAELGCHRPGAFDISAGCAGYAHGIGQAAALVNSGQADNVLVIGSEKMSNNVEPGDRSVLPIFGDGAGAAIVNRSSAGHIRRTVWGSLGEYSDMIRQETSWEQFRANPDANSQPYVKMNGTEVFRWATTAVPEIVAEVAKAAGVTLAEIEVFVPHQANARIIDAVARRLGWDDGSVVVADDVRRTGNTSAAALPLAIDDLVLSGRATPGQLALQVSFGAGLSYAGQVFELPPVAEAA</sequence>
<evidence type="ECO:0000256" key="1">
    <source>
        <dbReference type="ARBA" id="ARBA00005189"/>
    </source>
</evidence>
<keyword evidence="4" id="KW-0444">Lipid biosynthesis</keyword>
<evidence type="ECO:0000259" key="11">
    <source>
        <dbReference type="Pfam" id="PF08545"/>
    </source>
</evidence>
<dbReference type="CDD" id="cd00830">
    <property type="entry name" value="KAS_III"/>
    <property type="match status" value="1"/>
</dbReference>
<evidence type="ECO:0000256" key="9">
    <source>
        <dbReference type="ARBA" id="ARBA00023315"/>
    </source>
</evidence>
<dbReference type="EC" id="2.3.1.180" evidence="12"/>
<organism evidence="12 13">
    <name type="scientific">Nocardia aurantia</name>
    <dbReference type="NCBI Taxonomy" id="2585199"/>
    <lineage>
        <taxon>Bacteria</taxon>
        <taxon>Bacillati</taxon>
        <taxon>Actinomycetota</taxon>
        <taxon>Actinomycetes</taxon>
        <taxon>Mycobacteriales</taxon>
        <taxon>Nocardiaceae</taxon>
        <taxon>Nocardia</taxon>
    </lineage>
</organism>
<comment type="similarity">
    <text evidence="2">Belongs to the thiolase-like superfamily. FabH family.</text>
</comment>
<dbReference type="AlphaFoldDB" id="A0A7K0DVE6"/>
<evidence type="ECO:0000313" key="12">
    <source>
        <dbReference type="EMBL" id="MQY29753.1"/>
    </source>
</evidence>
<gene>
    <name evidence="12" type="primary">fabH_3</name>
    <name evidence="12" type="ORF">NRB56_53460</name>
</gene>
<keyword evidence="3" id="KW-0963">Cytoplasm</keyword>
<evidence type="ECO:0000256" key="3">
    <source>
        <dbReference type="ARBA" id="ARBA00022490"/>
    </source>
</evidence>
<dbReference type="GO" id="GO:0004315">
    <property type="term" value="F:3-oxoacyl-[acyl-carrier-protein] synthase activity"/>
    <property type="evidence" value="ECO:0007669"/>
    <property type="project" value="InterPro"/>
</dbReference>
<keyword evidence="7" id="KW-0443">Lipid metabolism</keyword>
<dbReference type="InterPro" id="IPR013751">
    <property type="entry name" value="ACP_syn_III_N"/>
</dbReference>
<comment type="pathway">
    <text evidence="1">Lipid metabolism.</text>
</comment>
<proteinExistence type="inferred from homology"/>
<dbReference type="PANTHER" id="PTHR34069">
    <property type="entry name" value="3-OXOACYL-[ACYL-CARRIER-PROTEIN] SYNTHASE 3"/>
    <property type="match status" value="1"/>
</dbReference>
<evidence type="ECO:0000256" key="7">
    <source>
        <dbReference type="ARBA" id="ARBA00023098"/>
    </source>
</evidence>
<reference evidence="12 13" key="1">
    <citation type="submission" date="2019-10" db="EMBL/GenBank/DDBJ databases">
        <title>Nocardia macrotermitis sp. nov. and Nocardia aurantia sp. nov., isolated from the gut of fungus growing-termite Macrotermes natalensis.</title>
        <authorList>
            <person name="Benndorf R."/>
            <person name="Schwitalla J."/>
            <person name="Martin K."/>
            <person name="De Beer W."/>
            <person name="Kaster A.-K."/>
            <person name="Vollmers J."/>
            <person name="Poulsen M."/>
            <person name="Beemelmanns C."/>
        </authorList>
    </citation>
    <scope>NUCLEOTIDE SEQUENCE [LARGE SCALE GENOMIC DNA]</scope>
    <source>
        <strain evidence="12 13">RB56</strain>
    </source>
</reference>
<keyword evidence="13" id="KW-1185">Reference proteome</keyword>
<keyword evidence="8" id="KW-0275">Fatty acid biosynthesis</keyword>
<evidence type="ECO:0000259" key="10">
    <source>
        <dbReference type="Pfam" id="PF08541"/>
    </source>
</evidence>
<dbReference type="Proteomes" id="UP000431401">
    <property type="component" value="Unassembled WGS sequence"/>
</dbReference>
<feature type="domain" description="Beta-ketoacyl-[acyl-carrier-protein] synthase III C-terminal" evidence="10">
    <location>
        <begin position="236"/>
        <end position="325"/>
    </location>
</feature>
<dbReference type="EMBL" id="WEGI01000012">
    <property type="protein sequence ID" value="MQY29753.1"/>
    <property type="molecule type" value="Genomic_DNA"/>
</dbReference>
<dbReference type="InterPro" id="IPR013747">
    <property type="entry name" value="ACP_syn_III_C"/>
</dbReference>
<evidence type="ECO:0000256" key="5">
    <source>
        <dbReference type="ARBA" id="ARBA00022679"/>
    </source>
</evidence>
<keyword evidence="6" id="KW-0276">Fatty acid metabolism</keyword>
<feature type="domain" description="Beta-ketoacyl-[acyl-carrier-protein] synthase III N-terminal" evidence="11">
    <location>
        <begin position="108"/>
        <end position="184"/>
    </location>
</feature>
<dbReference type="GO" id="GO:0044550">
    <property type="term" value="P:secondary metabolite biosynthetic process"/>
    <property type="evidence" value="ECO:0007669"/>
    <property type="project" value="TreeGrafter"/>
</dbReference>
<evidence type="ECO:0000256" key="6">
    <source>
        <dbReference type="ARBA" id="ARBA00022832"/>
    </source>
</evidence>
<dbReference type="NCBIfam" id="TIGR00747">
    <property type="entry name" value="fabH"/>
    <property type="match status" value="1"/>
</dbReference>
<dbReference type="RefSeq" id="WP_227838382.1">
    <property type="nucleotide sequence ID" value="NZ_WEGI01000012.1"/>
</dbReference>
<evidence type="ECO:0000313" key="13">
    <source>
        <dbReference type="Proteomes" id="UP000431401"/>
    </source>
</evidence>
<protein>
    <submittedName>
        <fullName evidence="12">3-oxoacyl-[acyl-carrier-protein] synthase 3</fullName>
        <ecNumber evidence="12">2.3.1.180</ecNumber>
    </submittedName>
</protein>
<dbReference type="Pfam" id="PF08545">
    <property type="entry name" value="ACP_syn_III"/>
    <property type="match status" value="1"/>
</dbReference>
<dbReference type="Pfam" id="PF08541">
    <property type="entry name" value="ACP_syn_III_C"/>
    <property type="match status" value="1"/>
</dbReference>
<evidence type="ECO:0000256" key="8">
    <source>
        <dbReference type="ARBA" id="ARBA00023160"/>
    </source>
</evidence>
<evidence type="ECO:0000256" key="2">
    <source>
        <dbReference type="ARBA" id="ARBA00008642"/>
    </source>
</evidence>